<keyword evidence="9" id="KW-1185">Reference proteome</keyword>
<reference evidence="8" key="1">
    <citation type="submission" date="2022-06" db="EMBL/GenBank/DDBJ databases">
        <title>Complete genome sequences of two strains of the flax pathogen Septoria linicola.</title>
        <authorList>
            <person name="Lapalu N."/>
            <person name="Simon A."/>
            <person name="Demenou B."/>
            <person name="Paumier D."/>
            <person name="Guillot M.-P."/>
            <person name="Gout L."/>
            <person name="Valade R."/>
        </authorList>
    </citation>
    <scope>NUCLEOTIDE SEQUENCE</scope>
    <source>
        <strain evidence="8">SE15195</strain>
    </source>
</reference>
<evidence type="ECO:0000256" key="5">
    <source>
        <dbReference type="RuleBase" id="RU361187"/>
    </source>
</evidence>
<protein>
    <submittedName>
        <fullName evidence="8">Glycoside hydrolase, family 43</fullName>
    </submittedName>
</protein>
<evidence type="ECO:0000313" key="9">
    <source>
        <dbReference type="Proteomes" id="UP001056384"/>
    </source>
</evidence>
<evidence type="ECO:0000256" key="6">
    <source>
        <dbReference type="SAM" id="MobiDB-lite"/>
    </source>
</evidence>
<feature type="chain" id="PRO_5040289634" evidence="7">
    <location>
        <begin position="21"/>
        <end position="330"/>
    </location>
</feature>
<dbReference type="OrthoDB" id="272289at2759"/>
<dbReference type="InterPro" id="IPR023296">
    <property type="entry name" value="Glyco_hydro_beta-prop_sf"/>
</dbReference>
<evidence type="ECO:0000256" key="3">
    <source>
        <dbReference type="ARBA" id="ARBA00022801"/>
    </source>
</evidence>
<dbReference type="PANTHER" id="PTHR43817">
    <property type="entry name" value="GLYCOSYL HYDROLASE"/>
    <property type="match status" value="1"/>
</dbReference>
<dbReference type="GO" id="GO:0004553">
    <property type="term" value="F:hydrolase activity, hydrolyzing O-glycosyl compounds"/>
    <property type="evidence" value="ECO:0007669"/>
    <property type="project" value="InterPro"/>
</dbReference>
<dbReference type="EMBL" id="CP099418">
    <property type="protein sequence ID" value="USW48786.1"/>
    <property type="molecule type" value="Genomic_DNA"/>
</dbReference>
<keyword evidence="4 5" id="KW-0326">Glycosidase</keyword>
<dbReference type="Pfam" id="PF04616">
    <property type="entry name" value="Glyco_hydro_43"/>
    <property type="match status" value="1"/>
</dbReference>
<evidence type="ECO:0000256" key="4">
    <source>
        <dbReference type="ARBA" id="ARBA00023295"/>
    </source>
</evidence>
<dbReference type="SUPFAM" id="SSF75005">
    <property type="entry name" value="Arabinanase/levansucrase/invertase"/>
    <property type="match status" value="1"/>
</dbReference>
<dbReference type="GO" id="GO:0005975">
    <property type="term" value="P:carbohydrate metabolic process"/>
    <property type="evidence" value="ECO:0007669"/>
    <property type="project" value="InterPro"/>
</dbReference>
<evidence type="ECO:0000256" key="7">
    <source>
        <dbReference type="SAM" id="SignalP"/>
    </source>
</evidence>
<feature type="region of interest" description="Disordered" evidence="6">
    <location>
        <begin position="305"/>
        <end position="330"/>
    </location>
</feature>
<dbReference type="AlphaFoldDB" id="A0A9Q9AMQ5"/>
<comment type="similarity">
    <text evidence="1 5">Belongs to the glycosyl hydrolase 43 family.</text>
</comment>
<name>A0A9Q9AMQ5_9PEZI</name>
<feature type="signal peptide" evidence="7">
    <location>
        <begin position="1"/>
        <end position="20"/>
    </location>
</feature>
<keyword evidence="2 7" id="KW-0732">Signal</keyword>
<dbReference type="Proteomes" id="UP001056384">
    <property type="component" value="Chromosome 1"/>
</dbReference>
<keyword evidence="3 5" id="KW-0378">Hydrolase</keyword>
<evidence type="ECO:0000313" key="8">
    <source>
        <dbReference type="EMBL" id="USW48786.1"/>
    </source>
</evidence>
<accession>A0A9Q9AMQ5</accession>
<evidence type="ECO:0000256" key="1">
    <source>
        <dbReference type="ARBA" id="ARBA00009865"/>
    </source>
</evidence>
<sequence length="330" mass="36433">MKFSHTLSLLTGLLIDSVAAGSYSNPLRTSAGGDPTIVYHDGFYYFMSTNFANLQMTRATTLEGLKNGETKQVWYETDPNRNSNIWAPEMHLVDGKWQIFYSGGPASGPQHSLVLQGGATPWDEYSFFTSLRPDDEWAIDGTPIEINGQRYFVYSGFEPDVPDRARKQCLYITPYTSATTTGDKALLSFPEEEWETQGEIHVNEGAFGFQRNNKTMITFSGSFCHTQFYALGLLTYLGGDPMDRTNWEKTGPHFSSANGQFGTGHNSFFTSPDGTETYNTYHFVTNPQGSCGNDRQAATQLVNWNADGSPDFGTPEPLGTVSDGPSGEPL</sequence>
<dbReference type="CDD" id="cd18820">
    <property type="entry name" value="GH43_LbAraf43-like"/>
    <property type="match status" value="1"/>
</dbReference>
<dbReference type="PANTHER" id="PTHR43817:SF1">
    <property type="entry name" value="HYDROLASE, FAMILY 43, PUTATIVE (AFU_ORTHOLOGUE AFUA_3G01660)-RELATED"/>
    <property type="match status" value="1"/>
</dbReference>
<organism evidence="8 9">
    <name type="scientific">Septoria linicola</name>
    <dbReference type="NCBI Taxonomy" id="215465"/>
    <lineage>
        <taxon>Eukaryota</taxon>
        <taxon>Fungi</taxon>
        <taxon>Dikarya</taxon>
        <taxon>Ascomycota</taxon>
        <taxon>Pezizomycotina</taxon>
        <taxon>Dothideomycetes</taxon>
        <taxon>Dothideomycetidae</taxon>
        <taxon>Mycosphaerellales</taxon>
        <taxon>Mycosphaerellaceae</taxon>
        <taxon>Septoria</taxon>
    </lineage>
</organism>
<dbReference type="InterPro" id="IPR006710">
    <property type="entry name" value="Glyco_hydro_43"/>
</dbReference>
<gene>
    <name evidence="8" type="ORF">Slin15195_G021050</name>
</gene>
<proteinExistence type="inferred from homology"/>
<evidence type="ECO:0000256" key="2">
    <source>
        <dbReference type="ARBA" id="ARBA00022729"/>
    </source>
</evidence>
<dbReference type="Gene3D" id="2.115.10.20">
    <property type="entry name" value="Glycosyl hydrolase domain, family 43"/>
    <property type="match status" value="1"/>
</dbReference>